<name>A0A6J6HBN1_9ZZZZ</name>
<evidence type="ECO:0000256" key="1">
    <source>
        <dbReference type="ARBA" id="ARBA00023125"/>
    </source>
</evidence>
<dbReference type="Gene3D" id="1.10.10.10">
    <property type="entry name" value="Winged helix-like DNA-binding domain superfamily/Winged helix DNA-binding domain"/>
    <property type="match status" value="1"/>
</dbReference>
<dbReference type="GO" id="GO:0000160">
    <property type="term" value="P:phosphorelay signal transduction system"/>
    <property type="evidence" value="ECO:0007669"/>
    <property type="project" value="InterPro"/>
</dbReference>
<dbReference type="Pfam" id="PF00072">
    <property type="entry name" value="Response_reg"/>
    <property type="match status" value="1"/>
</dbReference>
<evidence type="ECO:0000313" key="3">
    <source>
        <dbReference type="EMBL" id="CAB4610376.1"/>
    </source>
</evidence>
<dbReference type="SMART" id="SM00448">
    <property type="entry name" value="REC"/>
    <property type="match status" value="1"/>
</dbReference>
<dbReference type="InterPro" id="IPR001789">
    <property type="entry name" value="Sig_transdc_resp-reg_receiver"/>
</dbReference>
<dbReference type="InterPro" id="IPR036388">
    <property type="entry name" value="WH-like_DNA-bd_sf"/>
</dbReference>
<gene>
    <name evidence="3" type="ORF">UFOPK1852_00645</name>
</gene>
<dbReference type="GO" id="GO:0006355">
    <property type="term" value="P:regulation of DNA-templated transcription"/>
    <property type="evidence" value="ECO:0007669"/>
    <property type="project" value="InterPro"/>
</dbReference>
<organism evidence="3">
    <name type="scientific">freshwater metagenome</name>
    <dbReference type="NCBI Taxonomy" id="449393"/>
    <lineage>
        <taxon>unclassified sequences</taxon>
        <taxon>metagenomes</taxon>
        <taxon>ecological metagenomes</taxon>
    </lineage>
</organism>
<dbReference type="PROSITE" id="PS50110">
    <property type="entry name" value="RESPONSE_REGULATORY"/>
    <property type="match status" value="1"/>
</dbReference>
<protein>
    <submittedName>
        <fullName evidence="3">Unannotated protein</fullName>
    </submittedName>
</protein>
<feature type="domain" description="Response regulatory" evidence="2">
    <location>
        <begin position="5"/>
        <end position="123"/>
    </location>
</feature>
<sequence length="213" mass="23002">MILVRAIVIDDDPFVRSSLTAGLAHYGIKVLQSFETGSSAISALSATDPDVAIVDLDLGPGPSGIDICHSLRTHKPNLGLILLTSYQDPRIFDPSSTSLPKGCRFISKSDLSDFLVLVETVLSARAKPFLESRKIQSQMTSLTATQLEVLKLIAQGLSTEEIAINRGVSAKAIENSISKIQKIAGFKKSKSLNQRVQLARFYFFLSGKKPPGA</sequence>
<dbReference type="AlphaFoldDB" id="A0A6J6HBN1"/>
<keyword evidence="1" id="KW-0238">DNA-binding</keyword>
<dbReference type="InterPro" id="IPR039420">
    <property type="entry name" value="WalR-like"/>
</dbReference>
<evidence type="ECO:0000259" key="2">
    <source>
        <dbReference type="PROSITE" id="PS50110"/>
    </source>
</evidence>
<dbReference type="SMART" id="SM00421">
    <property type="entry name" value="HTH_LUXR"/>
    <property type="match status" value="1"/>
</dbReference>
<dbReference type="SUPFAM" id="SSF52172">
    <property type="entry name" value="CheY-like"/>
    <property type="match status" value="1"/>
</dbReference>
<dbReference type="PANTHER" id="PTHR43214">
    <property type="entry name" value="TWO-COMPONENT RESPONSE REGULATOR"/>
    <property type="match status" value="1"/>
</dbReference>
<dbReference type="Gene3D" id="3.40.50.2300">
    <property type="match status" value="1"/>
</dbReference>
<dbReference type="InterPro" id="IPR000792">
    <property type="entry name" value="Tscrpt_reg_LuxR_C"/>
</dbReference>
<reference evidence="3" key="1">
    <citation type="submission" date="2020-05" db="EMBL/GenBank/DDBJ databases">
        <authorList>
            <person name="Chiriac C."/>
            <person name="Salcher M."/>
            <person name="Ghai R."/>
            <person name="Kavagutti S V."/>
        </authorList>
    </citation>
    <scope>NUCLEOTIDE SEQUENCE</scope>
</reference>
<dbReference type="CDD" id="cd00156">
    <property type="entry name" value="REC"/>
    <property type="match status" value="1"/>
</dbReference>
<accession>A0A6J6HBN1</accession>
<dbReference type="EMBL" id="CAEZUS010000085">
    <property type="protein sequence ID" value="CAB4610376.1"/>
    <property type="molecule type" value="Genomic_DNA"/>
</dbReference>
<proteinExistence type="predicted"/>
<dbReference type="Pfam" id="PF00196">
    <property type="entry name" value="GerE"/>
    <property type="match status" value="1"/>
</dbReference>
<dbReference type="GO" id="GO:0003677">
    <property type="term" value="F:DNA binding"/>
    <property type="evidence" value="ECO:0007669"/>
    <property type="project" value="UniProtKB-KW"/>
</dbReference>
<dbReference type="InterPro" id="IPR011006">
    <property type="entry name" value="CheY-like_superfamily"/>
</dbReference>